<comment type="subcellular location">
    <subcellularLocation>
        <location evidence="2">Mitochondrion outer membrane</location>
        <topology evidence="2">Single-pass type IV membrane protein</topology>
        <orientation evidence="2">Cytoplasmic side</orientation>
    </subcellularLocation>
</comment>
<gene>
    <name evidence="12" type="primary">MAOB</name>
    <name evidence="12" type="ORF">TNIN_102931</name>
</gene>
<dbReference type="Gene3D" id="1.10.405.10">
    <property type="entry name" value="Guanine Nucleotide Dissociation Inhibitor, domain 1"/>
    <property type="match status" value="1"/>
</dbReference>
<dbReference type="InterPro" id="IPR002937">
    <property type="entry name" value="Amino_oxidase"/>
</dbReference>
<evidence type="ECO:0000313" key="12">
    <source>
        <dbReference type="EMBL" id="GFY75114.1"/>
    </source>
</evidence>
<dbReference type="SUPFAM" id="SSF51905">
    <property type="entry name" value="FAD/NAD(P)-binding domain"/>
    <property type="match status" value="1"/>
</dbReference>
<feature type="binding site" evidence="9">
    <location>
        <position position="345"/>
    </location>
    <ligand>
        <name>substrate</name>
    </ligand>
</feature>
<evidence type="ECO:0000256" key="2">
    <source>
        <dbReference type="ARBA" id="ARBA00004362"/>
    </source>
</evidence>
<reference evidence="12" key="1">
    <citation type="submission" date="2020-08" db="EMBL/GenBank/DDBJ databases">
        <title>Multicomponent nature underlies the extraordinary mechanical properties of spider dragline silk.</title>
        <authorList>
            <person name="Kono N."/>
            <person name="Nakamura H."/>
            <person name="Mori M."/>
            <person name="Yoshida Y."/>
            <person name="Ohtoshi R."/>
            <person name="Malay A.D."/>
            <person name="Moran D.A.P."/>
            <person name="Tomita M."/>
            <person name="Numata K."/>
            <person name="Arakawa K."/>
        </authorList>
    </citation>
    <scope>NUCLEOTIDE SEQUENCE</scope>
</reference>
<dbReference type="Proteomes" id="UP000886998">
    <property type="component" value="Unassembled WGS sequence"/>
</dbReference>
<dbReference type="AlphaFoldDB" id="A0A8X6YP07"/>
<organism evidence="12 13">
    <name type="scientific">Trichonephila inaurata madagascariensis</name>
    <dbReference type="NCBI Taxonomy" id="2747483"/>
    <lineage>
        <taxon>Eukaryota</taxon>
        <taxon>Metazoa</taxon>
        <taxon>Ecdysozoa</taxon>
        <taxon>Arthropoda</taxon>
        <taxon>Chelicerata</taxon>
        <taxon>Arachnida</taxon>
        <taxon>Araneae</taxon>
        <taxon>Araneomorphae</taxon>
        <taxon>Entelegynae</taxon>
        <taxon>Araneoidea</taxon>
        <taxon>Nephilidae</taxon>
        <taxon>Trichonephila</taxon>
        <taxon>Trichonephila inaurata</taxon>
    </lineage>
</organism>
<evidence type="ECO:0000259" key="11">
    <source>
        <dbReference type="Pfam" id="PF01593"/>
    </source>
</evidence>
<comment type="catalytic activity">
    <reaction evidence="7">
        <text>benzylamine + O2 + H2O = benzaldehyde + H2O2 + NH4(+)</text>
        <dbReference type="Rhea" id="RHEA:59424"/>
        <dbReference type="ChEBI" id="CHEBI:15377"/>
        <dbReference type="ChEBI" id="CHEBI:15379"/>
        <dbReference type="ChEBI" id="CHEBI:16240"/>
        <dbReference type="ChEBI" id="CHEBI:17169"/>
        <dbReference type="ChEBI" id="CHEBI:28938"/>
        <dbReference type="ChEBI" id="CHEBI:225238"/>
    </reaction>
    <physiologicalReaction direction="left-to-right" evidence="7">
        <dbReference type="Rhea" id="RHEA:59425"/>
    </physiologicalReaction>
</comment>
<comment type="caution">
    <text evidence="12">The sequence shown here is derived from an EMBL/GenBank/DDBJ whole genome shotgun (WGS) entry which is preliminary data.</text>
</comment>
<comment type="cofactor">
    <cofactor evidence="1 10">
        <name>FAD</name>
        <dbReference type="ChEBI" id="CHEBI:57692"/>
    </cofactor>
</comment>
<dbReference type="EC" id="1.4.3.-" evidence="10"/>
<evidence type="ECO:0000256" key="3">
    <source>
        <dbReference type="ARBA" id="ARBA00005995"/>
    </source>
</evidence>
<dbReference type="EMBL" id="BMAV01021168">
    <property type="protein sequence ID" value="GFY75114.1"/>
    <property type="molecule type" value="Genomic_DNA"/>
</dbReference>
<name>A0A8X6YP07_9ARAC</name>
<feature type="binding site" evidence="9">
    <location>
        <position position="13"/>
    </location>
    <ligand>
        <name>FAD</name>
        <dbReference type="ChEBI" id="CHEBI:57692"/>
    </ligand>
</feature>
<evidence type="ECO:0000313" key="13">
    <source>
        <dbReference type="Proteomes" id="UP000886998"/>
    </source>
</evidence>
<protein>
    <recommendedName>
        <fullName evidence="10">Amine oxidase</fullName>
        <ecNumber evidence="10">1.4.3.-</ecNumber>
    </recommendedName>
</protein>
<proteinExistence type="inferred from homology"/>
<evidence type="ECO:0000256" key="9">
    <source>
        <dbReference type="PIRSR" id="PIRSR601613-1"/>
    </source>
</evidence>
<dbReference type="PANTHER" id="PTHR43563:SF1">
    <property type="entry name" value="AMINE OXIDASE [FLAVIN-CONTAINING] B"/>
    <property type="match status" value="1"/>
</dbReference>
<feature type="domain" description="Amine oxidase" evidence="11">
    <location>
        <begin position="12"/>
        <end position="453"/>
    </location>
</feature>
<accession>A0A8X6YP07</accession>
<keyword evidence="10" id="KW-0285">Flavoprotein</keyword>
<dbReference type="GO" id="GO:0097621">
    <property type="term" value="F:monoamine oxidase activity"/>
    <property type="evidence" value="ECO:0007669"/>
    <property type="project" value="UniProtKB-EC"/>
</dbReference>
<evidence type="ECO:0000256" key="10">
    <source>
        <dbReference type="RuleBase" id="RU362067"/>
    </source>
</evidence>
<dbReference type="Gene3D" id="3.90.660.10">
    <property type="match status" value="1"/>
</dbReference>
<keyword evidence="13" id="KW-1185">Reference proteome</keyword>
<comment type="function">
    <text evidence="5">Catalyzes the oxidative deamination of primary and some secondary amines such as neurotransmitters, and exogenous amines including the tertiary amine, neurotoxin 1-methyl-4-phenyl-1,2,3,6-tetrahydropyridine (MPTP), with concomitant reduction of oxygen to hydrogen peroxide and participates in the metabolism of neuroactive and vasoactive amines in the central nervous system and peripheral tissues. Preferentially degrades benzylamine and phenylethylamine.</text>
</comment>
<feature type="binding site" evidence="9">
    <location>
        <position position="235"/>
    </location>
    <ligand>
        <name>FAD</name>
        <dbReference type="ChEBI" id="CHEBI:57692"/>
    </ligand>
</feature>
<feature type="binding site" evidence="9">
    <location>
        <begin position="32"/>
        <end position="33"/>
    </location>
    <ligand>
        <name>FAD</name>
        <dbReference type="ChEBI" id="CHEBI:57692"/>
    </ligand>
</feature>
<evidence type="ECO:0000256" key="6">
    <source>
        <dbReference type="ARBA" id="ARBA00048448"/>
    </source>
</evidence>
<dbReference type="InterPro" id="IPR050703">
    <property type="entry name" value="Flavin_MAO"/>
</dbReference>
<dbReference type="InterPro" id="IPR036188">
    <property type="entry name" value="FAD/NAD-bd_sf"/>
</dbReference>
<sequence>MDSTVIIVGAGISGLCAAKLLKEAGVSVIVLEAIDRVGGRTYTKRDPKVGYVDLGGAYIGPTQDRILRVAKELGVENYKVYKGGLTLHYRNGRRKILPGELVPLHTNPIVDLDLNNLQNLVDTMGEKIPVDAPWNAPDAEKWDAITIKDFLVKHSWTKAAAELVTNVVGSFITSDPCEASLLGFLWYVRQCGGSSRMGTITNGAQERKFKGGAQQICEKIAKSLGDSAVILNSPVVSINQSSKDNVQVKTLNGKEYKSKYIILACPPIVQMKIHFNPPLPPVRNQLIQRMPMGTVMKVVLYYRSQFWKDKGLCGSTFIRGGDEHPMYFSLNDTKPDGSYPAIIGFLTADKLRKVVDLEPEERKNIVTKSLAKAMDCSEALKPIHYEEKNWMEEQYAGGCFTAMLPPGFLTRYGKAIRAPIDRMHFAGTETATKWSGYMDGAVEAGERAAREVLYRMRKITQDQIWMEEPPSEEVIPEPFEKGFLEKCLPTVEGFLTTISFSTVVGAAVKNLCQGALCNGAKDRAESFKVFLCSNAIRT</sequence>
<dbReference type="Gene3D" id="3.50.50.60">
    <property type="entry name" value="FAD/NAD(P)-binding domain"/>
    <property type="match status" value="1"/>
</dbReference>
<comment type="catalytic activity">
    <reaction evidence="8">
        <text>N-acetylputrescine + O2 + H2O = 4-acetamidobutanal + H2O2 + NH4(+)</text>
        <dbReference type="Rhea" id="RHEA:70283"/>
        <dbReference type="ChEBI" id="CHEBI:7386"/>
        <dbReference type="ChEBI" id="CHEBI:15377"/>
        <dbReference type="ChEBI" id="CHEBI:15379"/>
        <dbReference type="ChEBI" id="CHEBI:16240"/>
        <dbReference type="ChEBI" id="CHEBI:28938"/>
        <dbReference type="ChEBI" id="CHEBI:58263"/>
    </reaction>
    <physiologicalReaction direction="left-to-right" evidence="8">
        <dbReference type="Rhea" id="RHEA:70284"/>
    </physiologicalReaction>
</comment>
<dbReference type="PRINTS" id="PR00757">
    <property type="entry name" value="AMINEOXDASEF"/>
</dbReference>
<dbReference type="SUPFAM" id="SSF54373">
    <property type="entry name" value="FAD-linked reductases, C-terminal domain"/>
    <property type="match status" value="1"/>
</dbReference>
<keyword evidence="10" id="KW-0274">FAD</keyword>
<dbReference type="GO" id="GO:0050660">
    <property type="term" value="F:flavin adenine dinucleotide binding"/>
    <property type="evidence" value="ECO:0007669"/>
    <property type="project" value="TreeGrafter"/>
</dbReference>
<evidence type="ECO:0000256" key="7">
    <source>
        <dbReference type="ARBA" id="ARBA00049354"/>
    </source>
</evidence>
<keyword evidence="4 10" id="KW-0560">Oxidoreductase</keyword>
<evidence type="ECO:0000256" key="8">
    <source>
        <dbReference type="ARBA" id="ARBA00049430"/>
    </source>
</evidence>
<dbReference type="InterPro" id="IPR001613">
    <property type="entry name" value="Flavin_amine_oxidase"/>
</dbReference>
<dbReference type="OrthoDB" id="337104at2759"/>
<dbReference type="Gene3D" id="6.10.250.130">
    <property type="match status" value="1"/>
</dbReference>
<feature type="binding site" evidence="9">
    <location>
        <position position="429"/>
    </location>
    <ligand>
        <name>FAD</name>
        <dbReference type="ChEBI" id="CHEBI:57692"/>
    </ligand>
</feature>
<comment type="similarity">
    <text evidence="3 10">Belongs to the flavin monoamine oxidase family.</text>
</comment>
<dbReference type="Pfam" id="PF01593">
    <property type="entry name" value="Amino_oxidase"/>
    <property type="match status" value="1"/>
</dbReference>
<dbReference type="GO" id="GO:0005741">
    <property type="term" value="C:mitochondrial outer membrane"/>
    <property type="evidence" value="ECO:0007669"/>
    <property type="project" value="UniProtKB-SubCell"/>
</dbReference>
<dbReference type="GO" id="GO:0008131">
    <property type="term" value="F:primary methylamine oxidase activity"/>
    <property type="evidence" value="ECO:0007669"/>
    <property type="project" value="TreeGrafter"/>
</dbReference>
<comment type="catalytic activity">
    <reaction evidence="6">
        <text>a secondary aliphatic amine + O2 + H2O = a primary amine + an aldehyde + H2O2</text>
        <dbReference type="Rhea" id="RHEA:26414"/>
        <dbReference type="ChEBI" id="CHEBI:15377"/>
        <dbReference type="ChEBI" id="CHEBI:15379"/>
        <dbReference type="ChEBI" id="CHEBI:16240"/>
        <dbReference type="ChEBI" id="CHEBI:17478"/>
        <dbReference type="ChEBI" id="CHEBI:58855"/>
        <dbReference type="ChEBI" id="CHEBI:65296"/>
        <dbReference type="EC" id="1.4.3.4"/>
    </reaction>
</comment>
<evidence type="ECO:0000256" key="4">
    <source>
        <dbReference type="ARBA" id="ARBA00023002"/>
    </source>
</evidence>
<evidence type="ECO:0000256" key="1">
    <source>
        <dbReference type="ARBA" id="ARBA00001974"/>
    </source>
</evidence>
<evidence type="ECO:0000256" key="5">
    <source>
        <dbReference type="ARBA" id="ARBA00045409"/>
    </source>
</evidence>
<dbReference type="PANTHER" id="PTHR43563">
    <property type="entry name" value="AMINE OXIDASE"/>
    <property type="match status" value="1"/>
</dbReference>